<dbReference type="EMBL" id="KN833035">
    <property type="protein sequence ID" value="KIM76396.1"/>
    <property type="molecule type" value="Genomic_DNA"/>
</dbReference>
<name>A0A0C3F9I0_PILCF</name>
<reference evidence="1 2" key="1">
    <citation type="submission" date="2014-04" db="EMBL/GenBank/DDBJ databases">
        <authorList>
            <consortium name="DOE Joint Genome Institute"/>
            <person name="Kuo A."/>
            <person name="Tarkka M."/>
            <person name="Buscot F."/>
            <person name="Kohler A."/>
            <person name="Nagy L.G."/>
            <person name="Floudas D."/>
            <person name="Copeland A."/>
            <person name="Barry K.W."/>
            <person name="Cichocki N."/>
            <person name="Veneault-Fourrey C."/>
            <person name="LaButti K."/>
            <person name="Lindquist E.A."/>
            <person name="Lipzen A."/>
            <person name="Lundell T."/>
            <person name="Morin E."/>
            <person name="Murat C."/>
            <person name="Sun H."/>
            <person name="Tunlid A."/>
            <person name="Henrissat B."/>
            <person name="Grigoriev I.V."/>
            <person name="Hibbett D.S."/>
            <person name="Martin F."/>
            <person name="Nordberg H.P."/>
            <person name="Cantor M.N."/>
            <person name="Hua S.X."/>
        </authorList>
    </citation>
    <scope>NUCLEOTIDE SEQUENCE [LARGE SCALE GENOMIC DNA]</scope>
    <source>
        <strain evidence="1 2">F 1598</strain>
    </source>
</reference>
<accession>A0A0C3F9I0</accession>
<gene>
    <name evidence="1" type="ORF">PILCRDRAFT_648550</name>
</gene>
<dbReference type="HOGENOM" id="CLU_2050512_0_0_1"/>
<sequence>MGDASGILVDSHGRRHRAKIITYIGQLPSVAASEIRLTCVDNYMLKSLSIFLEWGNRTSMKPRWRLFVEPRLLFDPATLGLPCAAICPVNLTCLLTPHTGTTKRTACSITSLAAALLVYT</sequence>
<evidence type="ECO:0000313" key="1">
    <source>
        <dbReference type="EMBL" id="KIM76396.1"/>
    </source>
</evidence>
<organism evidence="1 2">
    <name type="scientific">Piloderma croceum (strain F 1598)</name>
    <dbReference type="NCBI Taxonomy" id="765440"/>
    <lineage>
        <taxon>Eukaryota</taxon>
        <taxon>Fungi</taxon>
        <taxon>Dikarya</taxon>
        <taxon>Basidiomycota</taxon>
        <taxon>Agaricomycotina</taxon>
        <taxon>Agaricomycetes</taxon>
        <taxon>Agaricomycetidae</taxon>
        <taxon>Atheliales</taxon>
        <taxon>Atheliaceae</taxon>
        <taxon>Piloderma</taxon>
    </lineage>
</organism>
<evidence type="ECO:0000313" key="2">
    <source>
        <dbReference type="Proteomes" id="UP000054166"/>
    </source>
</evidence>
<keyword evidence="2" id="KW-1185">Reference proteome</keyword>
<dbReference type="InParanoid" id="A0A0C3F9I0"/>
<dbReference type="Proteomes" id="UP000054166">
    <property type="component" value="Unassembled WGS sequence"/>
</dbReference>
<dbReference type="AlphaFoldDB" id="A0A0C3F9I0"/>
<proteinExistence type="predicted"/>
<reference evidence="2" key="2">
    <citation type="submission" date="2015-01" db="EMBL/GenBank/DDBJ databases">
        <title>Evolutionary Origins and Diversification of the Mycorrhizal Mutualists.</title>
        <authorList>
            <consortium name="DOE Joint Genome Institute"/>
            <consortium name="Mycorrhizal Genomics Consortium"/>
            <person name="Kohler A."/>
            <person name="Kuo A."/>
            <person name="Nagy L.G."/>
            <person name="Floudas D."/>
            <person name="Copeland A."/>
            <person name="Barry K.W."/>
            <person name="Cichocki N."/>
            <person name="Veneault-Fourrey C."/>
            <person name="LaButti K."/>
            <person name="Lindquist E.A."/>
            <person name="Lipzen A."/>
            <person name="Lundell T."/>
            <person name="Morin E."/>
            <person name="Murat C."/>
            <person name="Riley R."/>
            <person name="Ohm R."/>
            <person name="Sun H."/>
            <person name="Tunlid A."/>
            <person name="Henrissat B."/>
            <person name="Grigoriev I.V."/>
            <person name="Hibbett D.S."/>
            <person name="Martin F."/>
        </authorList>
    </citation>
    <scope>NUCLEOTIDE SEQUENCE [LARGE SCALE GENOMIC DNA]</scope>
    <source>
        <strain evidence="2">F 1598</strain>
    </source>
</reference>
<protein>
    <submittedName>
        <fullName evidence="1">Uncharacterized protein</fullName>
    </submittedName>
</protein>